<comment type="caution">
    <text evidence="11">The sequence shown here is derived from an EMBL/GenBank/DDBJ whole genome shotgun (WGS) entry which is preliminary data.</text>
</comment>
<keyword evidence="9 10" id="KW-0807">Transducer</keyword>
<feature type="transmembrane region" description="Helical" evidence="10">
    <location>
        <begin position="80"/>
        <end position="99"/>
    </location>
</feature>
<dbReference type="Pfam" id="PF02949">
    <property type="entry name" value="7tm_6"/>
    <property type="match status" value="1"/>
</dbReference>
<feature type="transmembrane region" description="Helical" evidence="10">
    <location>
        <begin position="260"/>
        <end position="282"/>
    </location>
</feature>
<accession>A0A834KSL6</accession>
<protein>
    <recommendedName>
        <fullName evidence="10">Odorant receptor</fullName>
    </recommendedName>
</protein>
<dbReference type="GO" id="GO:0004984">
    <property type="term" value="F:olfactory receptor activity"/>
    <property type="evidence" value="ECO:0007669"/>
    <property type="project" value="InterPro"/>
</dbReference>
<proteinExistence type="inferred from homology"/>
<evidence type="ECO:0000256" key="6">
    <source>
        <dbReference type="ARBA" id="ARBA00022989"/>
    </source>
</evidence>
<keyword evidence="4 10" id="KW-0812">Transmembrane</keyword>
<dbReference type="PANTHER" id="PTHR21137:SF35">
    <property type="entry name" value="ODORANT RECEPTOR 19A-RELATED"/>
    <property type="match status" value="1"/>
</dbReference>
<gene>
    <name evidence="11" type="ORF">HZH68_004885</name>
</gene>
<comment type="subcellular location">
    <subcellularLocation>
        <location evidence="1 10">Cell membrane</location>
        <topology evidence="1 10">Multi-pass membrane protein</topology>
    </subcellularLocation>
</comment>
<keyword evidence="6 10" id="KW-1133">Transmembrane helix</keyword>
<keyword evidence="12" id="KW-1185">Reference proteome</keyword>
<feature type="transmembrane region" description="Helical" evidence="10">
    <location>
        <begin position="294"/>
        <end position="318"/>
    </location>
</feature>
<evidence type="ECO:0000256" key="2">
    <source>
        <dbReference type="ARBA" id="ARBA00022475"/>
    </source>
</evidence>
<feature type="transmembrane region" description="Helical" evidence="10">
    <location>
        <begin position="135"/>
        <end position="157"/>
    </location>
</feature>
<evidence type="ECO:0000256" key="5">
    <source>
        <dbReference type="ARBA" id="ARBA00022725"/>
    </source>
</evidence>
<evidence type="ECO:0000256" key="7">
    <source>
        <dbReference type="ARBA" id="ARBA00023136"/>
    </source>
</evidence>
<dbReference type="AlphaFoldDB" id="A0A834KSL6"/>
<evidence type="ECO:0000256" key="1">
    <source>
        <dbReference type="ARBA" id="ARBA00004651"/>
    </source>
</evidence>
<evidence type="ECO:0000313" key="12">
    <source>
        <dbReference type="Proteomes" id="UP000617340"/>
    </source>
</evidence>
<evidence type="ECO:0000313" key="11">
    <source>
        <dbReference type="EMBL" id="KAF7410504.1"/>
    </source>
</evidence>
<keyword evidence="7 10" id="KW-0472">Membrane</keyword>
<sequence>MYFDRYDVHKVSYVDYVCGWNQKIMKFMGIWPDERGFAYASSYKVLFPIGLMFLFISLPQTTNLYFIWGDFDLIVENLSVGNMTTTIAILKTATFWSNGRYMKLLLSRMEYDRKEATTEENVNKMMRIADISRKITAGSIIMCNILVITYVILRTLLLPYTGRSLYYRGYFPYDTRTFPNFELTLIAQITAAIYTANNYTAVDTFMTMLMLHVCGQISCLRKTLTRLCSENNNNFRIDLRRIVEKYDMLNKYAETIEDRFNGILLIQMLGCTVQLCVQWYQAISALVDDDQGLLIVRLFFFAVYTTYVMLHIYLYCYVGQKLFSEGTKMAYAAYDCSWYNLSPNEARYLTIIMCRAQISSRITAGKFCTFNHQLFGSILKTSMGYLSVLYAMKTKDVH</sequence>
<evidence type="ECO:0000256" key="8">
    <source>
        <dbReference type="ARBA" id="ARBA00023170"/>
    </source>
</evidence>
<evidence type="ECO:0000256" key="4">
    <source>
        <dbReference type="ARBA" id="ARBA00022692"/>
    </source>
</evidence>
<feature type="transmembrane region" description="Helical" evidence="10">
    <location>
        <begin position="45"/>
        <end position="68"/>
    </location>
</feature>
<comment type="similarity">
    <text evidence="10">Belongs to the insect chemoreceptor superfamily. Heteromeric odorant receptor channel (TC 1.A.69) family.</text>
</comment>
<evidence type="ECO:0000256" key="3">
    <source>
        <dbReference type="ARBA" id="ARBA00022606"/>
    </source>
</evidence>
<dbReference type="GO" id="GO:0005549">
    <property type="term" value="F:odorant binding"/>
    <property type="evidence" value="ECO:0007669"/>
    <property type="project" value="InterPro"/>
</dbReference>
<evidence type="ECO:0000256" key="10">
    <source>
        <dbReference type="RuleBase" id="RU351113"/>
    </source>
</evidence>
<dbReference type="Proteomes" id="UP000617340">
    <property type="component" value="Unassembled WGS sequence"/>
</dbReference>
<keyword evidence="8 10" id="KW-0675">Receptor</keyword>
<keyword evidence="3 10" id="KW-0716">Sensory transduction</keyword>
<feature type="transmembrane region" description="Helical" evidence="10">
    <location>
        <begin position="177"/>
        <end position="196"/>
    </location>
</feature>
<comment type="caution">
    <text evidence="10">Lacks conserved residue(s) required for the propagation of feature annotation.</text>
</comment>
<dbReference type="GO" id="GO:0005886">
    <property type="term" value="C:plasma membrane"/>
    <property type="evidence" value="ECO:0007669"/>
    <property type="project" value="UniProtKB-SubCell"/>
</dbReference>
<evidence type="ECO:0000256" key="9">
    <source>
        <dbReference type="ARBA" id="ARBA00023224"/>
    </source>
</evidence>
<keyword evidence="2" id="KW-1003">Cell membrane</keyword>
<organism evidence="11 12">
    <name type="scientific">Vespula germanica</name>
    <name type="common">German yellow jacket</name>
    <name type="synonym">Paravespula germanica</name>
    <dbReference type="NCBI Taxonomy" id="30212"/>
    <lineage>
        <taxon>Eukaryota</taxon>
        <taxon>Metazoa</taxon>
        <taxon>Ecdysozoa</taxon>
        <taxon>Arthropoda</taxon>
        <taxon>Hexapoda</taxon>
        <taxon>Insecta</taxon>
        <taxon>Pterygota</taxon>
        <taxon>Neoptera</taxon>
        <taxon>Endopterygota</taxon>
        <taxon>Hymenoptera</taxon>
        <taxon>Apocrita</taxon>
        <taxon>Aculeata</taxon>
        <taxon>Vespoidea</taxon>
        <taxon>Vespidae</taxon>
        <taxon>Vespinae</taxon>
        <taxon>Vespula</taxon>
    </lineage>
</organism>
<name>A0A834KSL6_VESGE</name>
<dbReference type="GO" id="GO:0007165">
    <property type="term" value="P:signal transduction"/>
    <property type="evidence" value="ECO:0007669"/>
    <property type="project" value="UniProtKB-KW"/>
</dbReference>
<dbReference type="InterPro" id="IPR004117">
    <property type="entry name" value="7tm6_olfct_rcpt"/>
</dbReference>
<keyword evidence="5 10" id="KW-0552">Olfaction</keyword>
<reference evidence="11" key="1">
    <citation type="journal article" date="2020" name="G3 (Bethesda)">
        <title>High-Quality Assemblies for Three Invasive Social Wasps from the &lt;i&gt;Vespula&lt;/i&gt; Genus.</title>
        <authorList>
            <person name="Harrop T.W.R."/>
            <person name="Guhlin J."/>
            <person name="McLaughlin G.M."/>
            <person name="Permina E."/>
            <person name="Stockwell P."/>
            <person name="Gilligan J."/>
            <person name="Le Lec M.F."/>
            <person name="Gruber M.A.M."/>
            <person name="Quinn O."/>
            <person name="Lovegrove M."/>
            <person name="Duncan E.J."/>
            <person name="Remnant E.J."/>
            <person name="Van Eeckhoven J."/>
            <person name="Graham B."/>
            <person name="Knapp R.A."/>
            <person name="Langford K.W."/>
            <person name="Kronenberg Z."/>
            <person name="Press M.O."/>
            <person name="Eacker S.M."/>
            <person name="Wilson-Rankin E.E."/>
            <person name="Purcell J."/>
            <person name="Lester P.J."/>
            <person name="Dearden P.K."/>
        </authorList>
    </citation>
    <scope>NUCLEOTIDE SEQUENCE</scope>
    <source>
        <strain evidence="11">Linc-1</strain>
    </source>
</reference>
<dbReference type="PANTHER" id="PTHR21137">
    <property type="entry name" value="ODORANT RECEPTOR"/>
    <property type="match status" value="1"/>
</dbReference>
<dbReference type="EMBL" id="JACSDZ010000003">
    <property type="protein sequence ID" value="KAF7410504.1"/>
    <property type="molecule type" value="Genomic_DNA"/>
</dbReference>